<keyword evidence="4" id="KW-1185">Reference proteome</keyword>
<keyword evidence="1" id="KW-0812">Transmembrane</keyword>
<feature type="transmembrane region" description="Helical" evidence="1">
    <location>
        <begin position="22"/>
        <end position="41"/>
    </location>
</feature>
<feature type="transmembrane region" description="Helical" evidence="1">
    <location>
        <begin position="113"/>
        <end position="131"/>
    </location>
</feature>
<comment type="caution">
    <text evidence="3">The sequence shown here is derived from an EMBL/GenBank/DDBJ whole genome shotgun (WGS) entry which is preliminary data.</text>
</comment>
<dbReference type="GO" id="GO:0016491">
    <property type="term" value="F:oxidoreductase activity"/>
    <property type="evidence" value="ECO:0007669"/>
    <property type="project" value="UniProtKB-KW"/>
</dbReference>
<name>A0A0D8BG91_9ACTN</name>
<comment type="similarity">
    <text evidence="1">Belongs to the complex I subunit 6 family.</text>
</comment>
<dbReference type="EC" id="7.1.1.-" evidence="1"/>
<dbReference type="OrthoDB" id="13239at2"/>
<evidence type="ECO:0000313" key="4">
    <source>
        <dbReference type="Proteomes" id="UP000032545"/>
    </source>
</evidence>
<feature type="compositionally biased region" description="Gly residues" evidence="2">
    <location>
        <begin position="228"/>
        <end position="245"/>
    </location>
</feature>
<keyword evidence="1" id="KW-0874">Quinone</keyword>
<proteinExistence type="inferred from homology"/>
<dbReference type="GO" id="GO:0005886">
    <property type="term" value="C:plasma membrane"/>
    <property type="evidence" value="ECO:0007669"/>
    <property type="project" value="UniProtKB-SubCell"/>
</dbReference>
<organism evidence="3 4">
    <name type="scientific">Frankia torreyi</name>
    <dbReference type="NCBI Taxonomy" id="1856"/>
    <lineage>
        <taxon>Bacteria</taxon>
        <taxon>Bacillati</taxon>
        <taxon>Actinomycetota</taxon>
        <taxon>Actinomycetes</taxon>
        <taxon>Frankiales</taxon>
        <taxon>Frankiaceae</taxon>
        <taxon>Frankia</taxon>
    </lineage>
</organism>
<dbReference type="NCBIfam" id="NF005165">
    <property type="entry name" value="PRK06638.1-5"/>
    <property type="match status" value="1"/>
</dbReference>
<feature type="transmembrane region" description="Helical" evidence="1">
    <location>
        <begin position="71"/>
        <end position="93"/>
    </location>
</feature>
<dbReference type="PANTHER" id="PTHR33269">
    <property type="entry name" value="NADH-UBIQUINONE OXIDOREDUCTASE CHAIN 6"/>
    <property type="match status" value="1"/>
</dbReference>
<feature type="compositionally biased region" description="Low complexity" evidence="2">
    <location>
        <begin position="246"/>
        <end position="255"/>
    </location>
</feature>
<protein>
    <recommendedName>
        <fullName evidence="1">NADH-quinone oxidoreductase subunit J</fullName>
        <ecNumber evidence="1">7.1.1.-</ecNumber>
    </recommendedName>
</protein>
<keyword evidence="1" id="KW-0472">Membrane</keyword>
<feature type="transmembrane region" description="Helical" evidence="1">
    <location>
        <begin position="48"/>
        <end position="65"/>
    </location>
</feature>
<reference evidence="3 4" key="2">
    <citation type="journal article" date="2016" name="Genome Announc.">
        <title>Permanent Draft Genome Sequences for Two Variants of Frankia sp. Strain CpI1, the First Frankia Strain Isolated from Root Nodules of Comptonia peregrina.</title>
        <authorList>
            <person name="Oshone R."/>
            <person name="Hurst S.G.IV."/>
            <person name="Abebe-Akele F."/>
            <person name="Simpson S."/>
            <person name="Morris K."/>
            <person name="Thomas W.K."/>
            <person name="Tisa L.S."/>
        </authorList>
    </citation>
    <scope>NUCLEOTIDE SEQUENCE [LARGE SCALE GENOMIC DNA]</scope>
    <source>
        <strain evidence="4">CpI1-S</strain>
    </source>
</reference>
<feature type="compositionally biased region" description="Gly residues" evidence="2">
    <location>
        <begin position="281"/>
        <end position="310"/>
    </location>
</feature>
<dbReference type="PANTHER" id="PTHR33269:SF19">
    <property type="entry name" value="NADH-QUINONE OXIDOREDUCTASE SUBUNIT J"/>
    <property type="match status" value="1"/>
</dbReference>
<keyword evidence="1" id="KW-1003">Cell membrane</keyword>
<dbReference type="Pfam" id="PF00499">
    <property type="entry name" value="Oxidored_q3"/>
    <property type="match status" value="1"/>
</dbReference>
<feature type="compositionally biased region" description="Low complexity" evidence="2">
    <location>
        <begin position="320"/>
        <end position="336"/>
    </location>
</feature>
<dbReference type="GO" id="GO:0008137">
    <property type="term" value="F:NADH dehydrogenase (ubiquinone) activity"/>
    <property type="evidence" value="ECO:0007669"/>
    <property type="project" value="UniProtKB-UniRule"/>
</dbReference>
<dbReference type="GO" id="GO:0048038">
    <property type="term" value="F:quinone binding"/>
    <property type="evidence" value="ECO:0007669"/>
    <property type="project" value="UniProtKB-UniRule"/>
</dbReference>
<dbReference type="EMBL" id="JYFN01000015">
    <property type="protein sequence ID" value="KJE23273.1"/>
    <property type="molecule type" value="Genomic_DNA"/>
</dbReference>
<reference evidence="4" key="1">
    <citation type="submission" date="2015-02" db="EMBL/GenBank/DDBJ databases">
        <title>Draft Genome of Frankia sp. CpI1-S.</title>
        <authorList>
            <person name="Oshone R.T."/>
            <person name="Ngom M."/>
            <person name="Ghodhbane-Gtari F."/>
            <person name="Gtari M."/>
            <person name="Morris K."/>
            <person name="Thomas K."/>
            <person name="Sen A."/>
            <person name="Tisa L.S."/>
        </authorList>
    </citation>
    <scope>NUCLEOTIDE SEQUENCE [LARGE SCALE GENOMIC DNA]</scope>
    <source>
        <strain evidence="4">CpI1-S</strain>
    </source>
</reference>
<keyword evidence="3" id="KW-0560">Oxidoreductase</keyword>
<comment type="subcellular location">
    <subcellularLocation>
        <location evidence="1">Cell membrane</location>
        <topology evidence="1">Multi-pass membrane protein</topology>
    </subcellularLocation>
</comment>
<comment type="catalytic activity">
    <reaction evidence="1">
        <text>a quinone + NADH + 5 H(+)(in) = a quinol + NAD(+) + 4 H(+)(out)</text>
        <dbReference type="Rhea" id="RHEA:57888"/>
        <dbReference type="ChEBI" id="CHEBI:15378"/>
        <dbReference type="ChEBI" id="CHEBI:24646"/>
        <dbReference type="ChEBI" id="CHEBI:57540"/>
        <dbReference type="ChEBI" id="CHEBI:57945"/>
        <dbReference type="ChEBI" id="CHEBI:132124"/>
    </reaction>
</comment>
<dbReference type="Proteomes" id="UP000032545">
    <property type="component" value="Unassembled WGS sequence"/>
</dbReference>
<dbReference type="RefSeq" id="WP_044885128.1">
    <property type="nucleotide sequence ID" value="NZ_JYFN01000015.1"/>
</dbReference>
<comment type="function">
    <text evidence="1">NDH-1 shuttles electrons from NADH, via FMN and iron-sulfur (Fe-S) centers, to quinones in the respiratory chain. Couples the redox reaction to proton translocation (for every two electrons transferred, four hydrogen ions are translocated across the cytoplasmic membrane), and thus conserves the redox energy in a proton gradient.</text>
</comment>
<feature type="transmembrane region" description="Helical" evidence="1">
    <location>
        <begin position="159"/>
        <end position="180"/>
    </location>
</feature>
<keyword evidence="1" id="KW-1133">Transmembrane helix</keyword>
<dbReference type="PATRIC" id="fig|1502723.3.peg.1552"/>
<evidence type="ECO:0000256" key="1">
    <source>
        <dbReference type="RuleBase" id="RU004429"/>
    </source>
</evidence>
<dbReference type="AlphaFoldDB" id="A0A0D8BG91"/>
<sequence>MTHATLLAAAGEITSTSTGEAAVFWILAPIAVLAAVGMVLVRSAVHAALLLVANLFCVAVFYLVQQAPFLGFVQIIVYAGAIMVLFLFVLMLVGVDSSDSLVETIRGQRLGAAIFGLGFAGLLVFPIGSAIDGGSAKGLDKANEGGNVQAIGRLLFSNYVFVFEAVSALLVVAAIGTMVLGHREREGGRVDQRERMRRRFAEPGRQVTPLPGPGVFARHDSADTLGLLPGGGRASGIGGIPGIPGGADEPGAADLPDGREAADAPDTPGSPGAPGVSDGPGSAGPGGPRGSGGPAGPGRPGGPGAGGGSTPGAPTPPAPTDGAAADGAAGGTDPVDVNGSALAGAGKGDER</sequence>
<accession>A0A0D8BG91</accession>
<dbReference type="Gene3D" id="1.20.120.1200">
    <property type="entry name" value="NADH-ubiquinone/plastoquinone oxidoreductase chain 6, subunit NuoJ"/>
    <property type="match status" value="1"/>
</dbReference>
<feature type="compositionally biased region" description="Low complexity" evidence="2">
    <location>
        <begin position="269"/>
        <end position="280"/>
    </location>
</feature>
<dbReference type="InterPro" id="IPR001457">
    <property type="entry name" value="NADH_UbQ/plastoQ_OxRdtase_su6"/>
</dbReference>
<evidence type="ECO:0000256" key="2">
    <source>
        <dbReference type="SAM" id="MobiDB-lite"/>
    </source>
</evidence>
<evidence type="ECO:0000313" key="3">
    <source>
        <dbReference type="EMBL" id="KJE23273.1"/>
    </source>
</evidence>
<feature type="region of interest" description="Disordered" evidence="2">
    <location>
        <begin position="222"/>
        <end position="351"/>
    </location>
</feature>
<dbReference type="InterPro" id="IPR042106">
    <property type="entry name" value="Nuo/plastoQ_OxRdtase_6_NuoJ"/>
</dbReference>
<gene>
    <name evidence="3" type="ORF">FF36_02476</name>
</gene>
<keyword evidence="1" id="KW-0520">NAD</keyword>